<gene>
    <name evidence="1" type="ORF">DERYTH_LOCUS26785</name>
</gene>
<accession>A0A9N9PH12</accession>
<keyword evidence="2" id="KW-1185">Reference proteome</keyword>
<proteinExistence type="predicted"/>
<evidence type="ECO:0000313" key="1">
    <source>
        <dbReference type="EMBL" id="CAG8819471.1"/>
    </source>
</evidence>
<protein>
    <submittedName>
        <fullName evidence="1">11876_t:CDS:1</fullName>
    </submittedName>
</protein>
<dbReference type="Proteomes" id="UP000789405">
    <property type="component" value="Unassembled WGS sequence"/>
</dbReference>
<feature type="non-terminal residue" evidence="1">
    <location>
        <position position="1"/>
    </location>
</feature>
<dbReference type="AlphaFoldDB" id="A0A9N9PH12"/>
<evidence type="ECO:0000313" key="2">
    <source>
        <dbReference type="Proteomes" id="UP000789405"/>
    </source>
</evidence>
<dbReference type="EMBL" id="CAJVPY010057987">
    <property type="protein sequence ID" value="CAG8819471.1"/>
    <property type="molecule type" value="Genomic_DNA"/>
</dbReference>
<name>A0A9N9PH12_9GLOM</name>
<comment type="caution">
    <text evidence="1">The sequence shown here is derived from an EMBL/GenBank/DDBJ whole genome shotgun (WGS) entry which is preliminary data.</text>
</comment>
<sequence>DFVVHWAPDYKCPAENVLDSIKKLKKYEVNKKYTFTLTYSPSYGVANRSIRGSDSSLKITYLIFKLIALKKTSCNQLF</sequence>
<reference evidence="1" key="1">
    <citation type="submission" date="2021-06" db="EMBL/GenBank/DDBJ databases">
        <authorList>
            <person name="Kallberg Y."/>
            <person name="Tangrot J."/>
            <person name="Rosling A."/>
        </authorList>
    </citation>
    <scope>NUCLEOTIDE SEQUENCE</scope>
    <source>
        <strain evidence="1">MA453B</strain>
    </source>
</reference>
<organism evidence="1 2">
    <name type="scientific">Dentiscutata erythropus</name>
    <dbReference type="NCBI Taxonomy" id="1348616"/>
    <lineage>
        <taxon>Eukaryota</taxon>
        <taxon>Fungi</taxon>
        <taxon>Fungi incertae sedis</taxon>
        <taxon>Mucoromycota</taxon>
        <taxon>Glomeromycotina</taxon>
        <taxon>Glomeromycetes</taxon>
        <taxon>Diversisporales</taxon>
        <taxon>Gigasporaceae</taxon>
        <taxon>Dentiscutata</taxon>
    </lineage>
</organism>